<reference evidence="1" key="2">
    <citation type="journal article" date="2015" name="Data Brief">
        <title>Shoot transcriptome of the giant reed, Arundo donax.</title>
        <authorList>
            <person name="Barrero R.A."/>
            <person name="Guerrero F.D."/>
            <person name="Moolhuijzen P."/>
            <person name="Goolsby J.A."/>
            <person name="Tidwell J."/>
            <person name="Bellgard S.E."/>
            <person name="Bellgard M.I."/>
        </authorList>
    </citation>
    <scope>NUCLEOTIDE SEQUENCE</scope>
    <source>
        <tissue evidence="1">Shoot tissue taken approximately 20 cm above the soil surface</tissue>
    </source>
</reference>
<dbReference type="AlphaFoldDB" id="A0A0A9F374"/>
<protein>
    <submittedName>
        <fullName evidence="1">Uncharacterized protein</fullName>
    </submittedName>
</protein>
<organism evidence="1">
    <name type="scientific">Arundo donax</name>
    <name type="common">Giant reed</name>
    <name type="synonym">Donax arundinaceus</name>
    <dbReference type="NCBI Taxonomy" id="35708"/>
    <lineage>
        <taxon>Eukaryota</taxon>
        <taxon>Viridiplantae</taxon>
        <taxon>Streptophyta</taxon>
        <taxon>Embryophyta</taxon>
        <taxon>Tracheophyta</taxon>
        <taxon>Spermatophyta</taxon>
        <taxon>Magnoliopsida</taxon>
        <taxon>Liliopsida</taxon>
        <taxon>Poales</taxon>
        <taxon>Poaceae</taxon>
        <taxon>PACMAD clade</taxon>
        <taxon>Arundinoideae</taxon>
        <taxon>Arundineae</taxon>
        <taxon>Arundo</taxon>
    </lineage>
</organism>
<proteinExistence type="predicted"/>
<name>A0A0A9F374_ARUDO</name>
<evidence type="ECO:0000313" key="1">
    <source>
        <dbReference type="EMBL" id="JAE06797.1"/>
    </source>
</evidence>
<reference evidence="1" key="1">
    <citation type="submission" date="2014-09" db="EMBL/GenBank/DDBJ databases">
        <authorList>
            <person name="Magalhaes I.L.F."/>
            <person name="Oliveira U."/>
            <person name="Santos F.R."/>
            <person name="Vidigal T.H.D.A."/>
            <person name="Brescovit A.D."/>
            <person name="Santos A.J."/>
        </authorList>
    </citation>
    <scope>NUCLEOTIDE SEQUENCE</scope>
    <source>
        <tissue evidence="1">Shoot tissue taken approximately 20 cm above the soil surface</tissue>
    </source>
</reference>
<sequence length="78" mass="8726">MYYHSPMDRCPCRIHQLAWSGYCPLASILIPPIAAININLKSFLPSLLHQILRTADTVLSISATFKLEACIKSMQVPL</sequence>
<dbReference type="EMBL" id="GBRH01191099">
    <property type="protein sequence ID" value="JAE06797.1"/>
    <property type="molecule type" value="Transcribed_RNA"/>
</dbReference>
<accession>A0A0A9F374</accession>